<dbReference type="Proteomes" id="UP000176741">
    <property type="component" value="Unassembled WGS sequence"/>
</dbReference>
<dbReference type="EMBL" id="MGGD01000029">
    <property type="protein sequence ID" value="OGM20632.1"/>
    <property type="molecule type" value="Genomic_DNA"/>
</dbReference>
<gene>
    <name evidence="1" type="ORF">A2771_00090</name>
</gene>
<dbReference type="AlphaFoldDB" id="A0A1F7Y023"/>
<comment type="caution">
    <text evidence="1">The sequence shown here is derived from an EMBL/GenBank/DDBJ whole genome shotgun (WGS) entry which is preliminary data.</text>
</comment>
<accession>A0A1F7Y023</accession>
<proteinExistence type="predicted"/>
<protein>
    <submittedName>
        <fullName evidence="1">Uncharacterized protein</fullName>
    </submittedName>
</protein>
<evidence type="ECO:0000313" key="1">
    <source>
        <dbReference type="EMBL" id="OGM20632.1"/>
    </source>
</evidence>
<organism evidence="1 2">
    <name type="scientific">Candidatus Woesebacteria bacterium RIFCSPHIGHO2_01_FULL_38_26b</name>
    <dbReference type="NCBI Taxonomy" id="1802491"/>
    <lineage>
        <taxon>Bacteria</taxon>
        <taxon>Candidatus Woeseibacteriota</taxon>
    </lineage>
</organism>
<evidence type="ECO:0000313" key="2">
    <source>
        <dbReference type="Proteomes" id="UP000176741"/>
    </source>
</evidence>
<sequence length="164" mass="18343">MTIEHRVNPGPQTWREVMFSKPSSQDTPTFFRTEPSDIPEIEGATVRYIIAEDGDNHGLSPGLYAETNINADFLMDDTEFRRVVRHHILFELNKLKKERAEDPSSLDADDLQLGVSEAINFSIGFITSNGAAVFRLEPVTPLQVEQKLRDLSDGKITGGITLNN</sequence>
<name>A0A1F7Y023_9BACT</name>
<reference evidence="1 2" key="1">
    <citation type="journal article" date="2016" name="Nat. Commun.">
        <title>Thousands of microbial genomes shed light on interconnected biogeochemical processes in an aquifer system.</title>
        <authorList>
            <person name="Anantharaman K."/>
            <person name="Brown C.T."/>
            <person name="Hug L.A."/>
            <person name="Sharon I."/>
            <person name="Castelle C.J."/>
            <person name="Probst A.J."/>
            <person name="Thomas B.C."/>
            <person name="Singh A."/>
            <person name="Wilkins M.J."/>
            <person name="Karaoz U."/>
            <person name="Brodie E.L."/>
            <person name="Williams K.H."/>
            <person name="Hubbard S.S."/>
            <person name="Banfield J.F."/>
        </authorList>
    </citation>
    <scope>NUCLEOTIDE SEQUENCE [LARGE SCALE GENOMIC DNA]</scope>
</reference>